<reference evidence="3 4" key="2">
    <citation type="journal article" date="2008" name="Nature">
        <title>The Phaeodactylum genome reveals the evolutionary history of diatom genomes.</title>
        <authorList>
            <person name="Bowler C."/>
            <person name="Allen A.E."/>
            <person name="Badger J.H."/>
            <person name="Grimwood J."/>
            <person name="Jabbari K."/>
            <person name="Kuo A."/>
            <person name="Maheswari U."/>
            <person name="Martens C."/>
            <person name="Maumus F."/>
            <person name="Otillar R.P."/>
            <person name="Rayko E."/>
            <person name="Salamov A."/>
            <person name="Vandepoele K."/>
            <person name="Beszteri B."/>
            <person name="Gruber A."/>
            <person name="Heijde M."/>
            <person name="Katinka M."/>
            <person name="Mock T."/>
            <person name="Valentin K."/>
            <person name="Verret F."/>
            <person name="Berges J.A."/>
            <person name="Brownlee C."/>
            <person name="Cadoret J.P."/>
            <person name="Chiovitti A."/>
            <person name="Choi C.J."/>
            <person name="Coesel S."/>
            <person name="De Martino A."/>
            <person name="Detter J.C."/>
            <person name="Durkin C."/>
            <person name="Falciatore A."/>
            <person name="Fournet J."/>
            <person name="Haruta M."/>
            <person name="Huysman M.J."/>
            <person name="Jenkins B.D."/>
            <person name="Jiroutova K."/>
            <person name="Jorgensen R.E."/>
            <person name="Joubert Y."/>
            <person name="Kaplan A."/>
            <person name="Kroger N."/>
            <person name="Kroth P.G."/>
            <person name="La Roche J."/>
            <person name="Lindquist E."/>
            <person name="Lommer M."/>
            <person name="Martin-Jezequel V."/>
            <person name="Lopez P.J."/>
            <person name="Lucas S."/>
            <person name="Mangogna M."/>
            <person name="McGinnis K."/>
            <person name="Medlin L.K."/>
            <person name="Montsant A."/>
            <person name="Oudot-Le Secq M.P."/>
            <person name="Napoli C."/>
            <person name="Obornik M."/>
            <person name="Parker M.S."/>
            <person name="Petit J.L."/>
            <person name="Porcel B.M."/>
            <person name="Poulsen N."/>
            <person name="Robison M."/>
            <person name="Rychlewski L."/>
            <person name="Rynearson T.A."/>
            <person name="Schmutz J."/>
            <person name="Shapiro H."/>
            <person name="Siaut M."/>
            <person name="Stanley M."/>
            <person name="Sussman M.R."/>
            <person name="Taylor A.R."/>
            <person name="Vardi A."/>
            <person name="von Dassow P."/>
            <person name="Vyverman W."/>
            <person name="Willis A."/>
            <person name="Wyrwicz L.S."/>
            <person name="Rokhsar D.S."/>
            <person name="Weissenbach J."/>
            <person name="Armbrust E.V."/>
            <person name="Green B.R."/>
            <person name="Van de Peer Y."/>
            <person name="Grigoriev I.V."/>
        </authorList>
    </citation>
    <scope>NUCLEOTIDE SEQUENCE [LARGE SCALE GENOMIC DNA]</scope>
    <source>
        <strain evidence="3 4">CCMP1335</strain>
    </source>
</reference>
<feature type="transmembrane region" description="Helical" evidence="2">
    <location>
        <begin position="38"/>
        <end position="56"/>
    </location>
</feature>
<dbReference type="PaxDb" id="35128-Thaps24537"/>
<dbReference type="HOGENOM" id="CLU_553919_0_0_1"/>
<feature type="region of interest" description="Disordered" evidence="1">
    <location>
        <begin position="1"/>
        <end position="29"/>
    </location>
</feature>
<feature type="region of interest" description="Disordered" evidence="1">
    <location>
        <begin position="226"/>
        <end position="257"/>
    </location>
</feature>
<accession>B8CAL2</accession>
<keyword evidence="2" id="KW-1133">Transmembrane helix</keyword>
<keyword evidence="2" id="KW-0472">Membrane</keyword>
<feature type="non-terminal residue" evidence="3">
    <location>
        <position position="493"/>
    </location>
</feature>
<reference evidence="3 4" key="1">
    <citation type="journal article" date="2004" name="Science">
        <title>The genome of the diatom Thalassiosira pseudonana: ecology, evolution, and metabolism.</title>
        <authorList>
            <person name="Armbrust E.V."/>
            <person name="Berges J.A."/>
            <person name="Bowler C."/>
            <person name="Green B.R."/>
            <person name="Martinez D."/>
            <person name="Putnam N.H."/>
            <person name="Zhou S."/>
            <person name="Allen A.E."/>
            <person name="Apt K.E."/>
            <person name="Bechner M."/>
            <person name="Brzezinski M.A."/>
            <person name="Chaal B.K."/>
            <person name="Chiovitti A."/>
            <person name="Davis A.K."/>
            <person name="Demarest M.S."/>
            <person name="Detter J.C."/>
            <person name="Glavina T."/>
            <person name="Goodstein D."/>
            <person name="Hadi M.Z."/>
            <person name="Hellsten U."/>
            <person name="Hildebrand M."/>
            <person name="Jenkins B.D."/>
            <person name="Jurka J."/>
            <person name="Kapitonov V.V."/>
            <person name="Kroger N."/>
            <person name="Lau W.W."/>
            <person name="Lane T.W."/>
            <person name="Larimer F.W."/>
            <person name="Lippmeier J.C."/>
            <person name="Lucas S."/>
            <person name="Medina M."/>
            <person name="Montsant A."/>
            <person name="Obornik M."/>
            <person name="Parker M.S."/>
            <person name="Palenik B."/>
            <person name="Pazour G.J."/>
            <person name="Richardson P.M."/>
            <person name="Rynearson T.A."/>
            <person name="Saito M.A."/>
            <person name="Schwartz D.C."/>
            <person name="Thamatrakoln K."/>
            <person name="Valentin K."/>
            <person name="Vardi A."/>
            <person name="Wilkerson F.P."/>
            <person name="Rokhsar D.S."/>
        </authorList>
    </citation>
    <scope>NUCLEOTIDE SEQUENCE [LARGE SCALE GENOMIC DNA]</scope>
    <source>
        <strain evidence="3 4">CCMP1335</strain>
    </source>
</reference>
<evidence type="ECO:0000256" key="2">
    <source>
        <dbReference type="SAM" id="Phobius"/>
    </source>
</evidence>
<name>B8CAL2_THAPS</name>
<dbReference type="Gene3D" id="3.40.50.300">
    <property type="entry name" value="P-loop containing nucleotide triphosphate hydrolases"/>
    <property type="match status" value="1"/>
</dbReference>
<organism evidence="3 4">
    <name type="scientific">Thalassiosira pseudonana</name>
    <name type="common">Marine diatom</name>
    <name type="synonym">Cyclotella nana</name>
    <dbReference type="NCBI Taxonomy" id="35128"/>
    <lineage>
        <taxon>Eukaryota</taxon>
        <taxon>Sar</taxon>
        <taxon>Stramenopiles</taxon>
        <taxon>Ochrophyta</taxon>
        <taxon>Bacillariophyta</taxon>
        <taxon>Coscinodiscophyceae</taxon>
        <taxon>Thalassiosirophycidae</taxon>
        <taxon>Thalassiosirales</taxon>
        <taxon>Thalassiosiraceae</taxon>
        <taxon>Thalassiosira</taxon>
    </lineage>
</organism>
<dbReference type="KEGG" id="tps:THAPSDRAFT_24537"/>
<proteinExistence type="predicted"/>
<dbReference type="eggNOG" id="ENOG502QZ7A">
    <property type="taxonomic scope" value="Eukaryota"/>
</dbReference>
<evidence type="ECO:0000256" key="1">
    <source>
        <dbReference type="SAM" id="MobiDB-lite"/>
    </source>
</evidence>
<feature type="region of interest" description="Disordered" evidence="1">
    <location>
        <begin position="472"/>
        <end position="493"/>
    </location>
</feature>
<dbReference type="InParanoid" id="B8CAL2"/>
<dbReference type="InterPro" id="IPR027417">
    <property type="entry name" value="P-loop_NTPase"/>
</dbReference>
<keyword evidence="4" id="KW-1185">Reference proteome</keyword>
<gene>
    <name evidence="3" type="ORF">THAPSDRAFT_24537</name>
</gene>
<feature type="compositionally biased region" description="Basic residues" evidence="1">
    <location>
        <begin position="231"/>
        <end position="245"/>
    </location>
</feature>
<evidence type="ECO:0000313" key="3">
    <source>
        <dbReference type="EMBL" id="EED89526.1"/>
    </source>
</evidence>
<protein>
    <recommendedName>
        <fullName evidence="5">Sulfotransferase domain-containing protein</fullName>
    </recommendedName>
</protein>
<dbReference type="RefSeq" id="XP_002293065.1">
    <property type="nucleotide sequence ID" value="XM_002293029.1"/>
</dbReference>
<sequence length="493" mass="55329">MGVSPKPSRANRRGAYTSTSQGSTFGKMRASSPFTTRVQILLGMLLAFSAMHIMILRAHHLEKIPTQEHPSFPSLSNFTDHALPLSTSYASKQTTMPLRPKAPKKEFDCAINWLRMPKTASTTLTQTFIGPLFKAGKFTNTELGPNTCIERIGGCAEFWGEDWELDEKKAVRETSVEVVANLKKRSVTAPRYATTNSKATLNNQRCFPTRDGPAVNCYEYDPRTSTMNFGPHRRNPKLDKHKRQKIKDPSTPWKPIPALPTLQQAHYDFSPNTKTHVGLDVSLFGWIMPQNPMVYSTFREPMERLLSSFHYGIQFGGGRPGQVDKCDLPGAGKGVGRVERWEQRVVKAREIATLQNDTTVYQMLLREYLDTCQSAADNAYVHFLDPDTHDVNVALKNLEEHVIVGLQTDMEGTLERWVNITKKSCSSHPQFQRMEDAVLNKILADIKTNGGVERKRASAVILNVTEVKTEETKSSSGIKLSSPDVRAFDKDLQ</sequence>
<dbReference type="GeneID" id="7447995"/>
<evidence type="ECO:0000313" key="4">
    <source>
        <dbReference type="Proteomes" id="UP000001449"/>
    </source>
</evidence>
<keyword evidence="2" id="KW-0812">Transmembrane</keyword>
<dbReference type="Proteomes" id="UP000001449">
    <property type="component" value="Chromosome 12"/>
</dbReference>
<dbReference type="EMBL" id="CM000647">
    <property type="protein sequence ID" value="EED89526.1"/>
    <property type="molecule type" value="Genomic_DNA"/>
</dbReference>
<dbReference type="AlphaFoldDB" id="B8CAL2"/>
<evidence type="ECO:0008006" key="5">
    <source>
        <dbReference type="Google" id="ProtNLM"/>
    </source>
</evidence>